<keyword evidence="2" id="KW-0614">Plasmid</keyword>
<dbReference type="Proteomes" id="UP000198145">
    <property type="component" value="Unassembled WGS sequence"/>
</dbReference>
<evidence type="ECO:0000256" key="1">
    <source>
        <dbReference type="SAM" id="SignalP"/>
    </source>
</evidence>
<name>A0A246F374_PSENT</name>
<accession>A0A246F374</accession>
<protein>
    <recommendedName>
        <fullName evidence="5">Sugar-binding protein</fullName>
    </recommendedName>
</protein>
<proteinExistence type="predicted"/>
<feature type="chain" id="PRO_5011913764" description="Sugar-binding protein" evidence="1">
    <location>
        <begin position="25"/>
        <end position="97"/>
    </location>
</feature>
<reference evidence="3 4" key="1">
    <citation type="submission" date="2017-06" db="EMBL/GenBank/DDBJ databases">
        <title>Draft genome of Pseudomonas nitroreducens DF05.</title>
        <authorList>
            <person name="Iyer R."/>
        </authorList>
    </citation>
    <scope>NUCLEOTIDE SEQUENCE [LARGE SCALE GENOMIC DNA]</scope>
    <source>
        <strain evidence="3 4">DF05</strain>
        <plasmid evidence="2">unnamed1</plasmid>
    </source>
</reference>
<sequence>MQVHPMYRLGALALACDIALPATAAERSWNYTYTAQGLIKTADGLRTVTPYTYDAKSNLTQITNALPRPGSFDDHSTPGFLTNAISLGAIWPGQHSD</sequence>
<keyword evidence="1" id="KW-0732">Signal</keyword>
<comment type="caution">
    <text evidence="3">The sequence shown here is derived from an EMBL/GenBank/DDBJ whole genome shotgun (WGS) entry which is preliminary data.</text>
</comment>
<evidence type="ECO:0000313" key="3">
    <source>
        <dbReference type="EMBL" id="OWP47485.1"/>
    </source>
</evidence>
<organism evidence="3 4">
    <name type="scientific">Pseudomonas nitroreducens</name>
    <dbReference type="NCBI Taxonomy" id="46680"/>
    <lineage>
        <taxon>Bacteria</taxon>
        <taxon>Pseudomonadati</taxon>
        <taxon>Pseudomonadota</taxon>
        <taxon>Gammaproteobacteria</taxon>
        <taxon>Pseudomonadales</taxon>
        <taxon>Pseudomonadaceae</taxon>
        <taxon>Pseudomonas</taxon>
    </lineage>
</organism>
<dbReference type="AlphaFoldDB" id="A0A246F374"/>
<dbReference type="EMBL" id="NJBA01000187">
    <property type="protein sequence ID" value="OWP36657.1"/>
    <property type="molecule type" value="Genomic_DNA"/>
</dbReference>
<dbReference type="EMBL" id="NJBA01000016">
    <property type="protein sequence ID" value="OWP47485.1"/>
    <property type="molecule type" value="Genomic_DNA"/>
</dbReference>
<evidence type="ECO:0008006" key="5">
    <source>
        <dbReference type="Google" id="ProtNLM"/>
    </source>
</evidence>
<evidence type="ECO:0000313" key="4">
    <source>
        <dbReference type="Proteomes" id="UP000198145"/>
    </source>
</evidence>
<feature type="signal peptide" evidence="1">
    <location>
        <begin position="1"/>
        <end position="24"/>
    </location>
</feature>
<gene>
    <name evidence="3" type="ORF">CEG18_28475</name>
    <name evidence="2" type="ORF">CEG18_29730</name>
</gene>
<geneLocation type="plasmid" evidence="2">
    <name>unnamed1</name>
</geneLocation>
<evidence type="ECO:0000313" key="2">
    <source>
        <dbReference type="EMBL" id="OWP36657.1"/>
    </source>
</evidence>